<evidence type="ECO:0000313" key="5">
    <source>
        <dbReference type="EMBL" id="GAG67677.1"/>
    </source>
</evidence>
<sequence length="373" mass="42272">MKKLVLFGAGKIGRSFIGQLFSLSGYEVVFVDILEPVIEALNKRGIYNVIIKGDKEETIKVTNVRGVLASDKEKVAEEISTADVVATSVGNDALPHIIPLIAQGLIKRYSKDKNLPLDIIIAENMRDAAEYFEKEIVKIVGNDYPFKKLVGLVETSIGKMVPIMSKKDMDEDILQIFAESYNNLILDKKAFKNPIPNVKGLSPKDNMKAWVDRKSFIHNLGHAASSYLGYLYDKKFVYLYEALAVKELYSQTKETMMQASEILMKEYPGEFTKKDLEDHIDDLLKRFMNKALGDTIYRVGRDLLRKLGPEDRLVGTIKKGLKHNMNVDKILYALVCGFYFRATDKSGAMFDRDIEFVSKYFNNGIEYILVNVC</sequence>
<evidence type="ECO:0000259" key="4">
    <source>
        <dbReference type="Pfam" id="PF08125"/>
    </source>
</evidence>
<keyword evidence="2" id="KW-0520">NAD</keyword>
<keyword evidence="1" id="KW-0560">Oxidoreductase</keyword>
<gene>
    <name evidence="5" type="ORF">S01H4_01214</name>
</gene>
<organism evidence="5">
    <name type="scientific">marine sediment metagenome</name>
    <dbReference type="NCBI Taxonomy" id="412755"/>
    <lineage>
        <taxon>unclassified sequences</taxon>
        <taxon>metagenomes</taxon>
        <taxon>ecological metagenomes</taxon>
    </lineage>
</organism>
<dbReference type="GO" id="GO:0005829">
    <property type="term" value="C:cytosol"/>
    <property type="evidence" value="ECO:0007669"/>
    <property type="project" value="TreeGrafter"/>
</dbReference>
<reference evidence="5" key="1">
    <citation type="journal article" date="2014" name="Front. Microbiol.">
        <title>High frequency of phylogenetically diverse reductive dehalogenase-homologous genes in deep subseafloor sedimentary metagenomes.</title>
        <authorList>
            <person name="Kawai M."/>
            <person name="Futagami T."/>
            <person name="Toyoda A."/>
            <person name="Takaki Y."/>
            <person name="Nishi S."/>
            <person name="Hori S."/>
            <person name="Arai W."/>
            <person name="Tsubouchi T."/>
            <person name="Morono Y."/>
            <person name="Uchiyama I."/>
            <person name="Ito T."/>
            <person name="Fujiyama A."/>
            <person name="Inagaki F."/>
            <person name="Takami H."/>
        </authorList>
    </citation>
    <scope>NUCLEOTIDE SEQUENCE</scope>
    <source>
        <strain evidence="5">Expedition CK06-06</strain>
    </source>
</reference>
<feature type="domain" description="Mannitol dehydrogenase C-terminal" evidence="4">
    <location>
        <begin position="206"/>
        <end position="350"/>
    </location>
</feature>
<dbReference type="InterPro" id="IPR013131">
    <property type="entry name" value="Mannitol_DH_N"/>
</dbReference>
<dbReference type="PANTHER" id="PTHR30524">
    <property type="entry name" value="MANNITOL-1-PHOSPHATE 5-DEHYDROGENASE"/>
    <property type="match status" value="1"/>
</dbReference>
<feature type="domain" description="Mannitol dehydrogenase N-terminal" evidence="3">
    <location>
        <begin position="3"/>
        <end position="199"/>
    </location>
</feature>
<dbReference type="InterPro" id="IPR036291">
    <property type="entry name" value="NAD(P)-bd_dom_sf"/>
</dbReference>
<feature type="non-terminal residue" evidence="5">
    <location>
        <position position="373"/>
    </location>
</feature>
<dbReference type="SUPFAM" id="SSF48179">
    <property type="entry name" value="6-phosphogluconate dehydrogenase C-terminal domain-like"/>
    <property type="match status" value="1"/>
</dbReference>
<proteinExistence type="predicted"/>
<name>X1ACP3_9ZZZZ</name>
<dbReference type="SUPFAM" id="SSF51735">
    <property type="entry name" value="NAD(P)-binding Rossmann-fold domains"/>
    <property type="match status" value="1"/>
</dbReference>
<dbReference type="AlphaFoldDB" id="X1ACP3"/>
<comment type="caution">
    <text evidence="5">The sequence shown here is derived from an EMBL/GenBank/DDBJ whole genome shotgun (WGS) entry which is preliminary data.</text>
</comment>
<dbReference type="InterPro" id="IPR013328">
    <property type="entry name" value="6PGD_dom2"/>
</dbReference>
<dbReference type="Pfam" id="PF01232">
    <property type="entry name" value="Mannitol_dh"/>
    <property type="match status" value="1"/>
</dbReference>
<dbReference type="Pfam" id="PF08125">
    <property type="entry name" value="Mannitol_dh_C"/>
    <property type="match status" value="1"/>
</dbReference>
<dbReference type="GO" id="GO:0019592">
    <property type="term" value="P:mannitol catabolic process"/>
    <property type="evidence" value="ECO:0007669"/>
    <property type="project" value="TreeGrafter"/>
</dbReference>
<evidence type="ECO:0000256" key="2">
    <source>
        <dbReference type="ARBA" id="ARBA00023027"/>
    </source>
</evidence>
<dbReference type="Gene3D" id="3.40.50.720">
    <property type="entry name" value="NAD(P)-binding Rossmann-like Domain"/>
    <property type="match status" value="1"/>
</dbReference>
<dbReference type="GO" id="GO:0008926">
    <property type="term" value="F:mannitol-1-phosphate 5-dehydrogenase activity"/>
    <property type="evidence" value="ECO:0007669"/>
    <property type="project" value="TreeGrafter"/>
</dbReference>
<dbReference type="InterPro" id="IPR008927">
    <property type="entry name" value="6-PGluconate_DH-like_C_sf"/>
</dbReference>
<accession>X1ACP3</accession>
<dbReference type="InterPro" id="IPR013118">
    <property type="entry name" value="Mannitol_DH_C"/>
</dbReference>
<dbReference type="Gene3D" id="1.10.1040.10">
    <property type="entry name" value="N-(1-d-carboxylethyl)-l-norvaline Dehydrogenase, domain 2"/>
    <property type="match status" value="1"/>
</dbReference>
<evidence type="ECO:0008006" key="6">
    <source>
        <dbReference type="Google" id="ProtNLM"/>
    </source>
</evidence>
<evidence type="ECO:0000259" key="3">
    <source>
        <dbReference type="Pfam" id="PF01232"/>
    </source>
</evidence>
<protein>
    <recommendedName>
        <fullName evidence="6">Mannitol dehydrogenase C-terminal domain-containing protein</fullName>
    </recommendedName>
</protein>
<dbReference type="PANTHER" id="PTHR30524:SF0">
    <property type="entry name" value="ALTRONATE OXIDOREDUCTASE-RELATED"/>
    <property type="match status" value="1"/>
</dbReference>
<evidence type="ECO:0000256" key="1">
    <source>
        <dbReference type="ARBA" id="ARBA00023002"/>
    </source>
</evidence>
<dbReference type="EMBL" id="BART01000210">
    <property type="protein sequence ID" value="GAG67677.1"/>
    <property type="molecule type" value="Genomic_DNA"/>
</dbReference>